<dbReference type="GO" id="GO:0004077">
    <property type="term" value="F:biotin--[biotin carboxyl-carrier protein] ligase activity"/>
    <property type="evidence" value="ECO:0007669"/>
    <property type="project" value="UniProtKB-EC"/>
</dbReference>
<name>A0ABW5AKV7_9BRAD</name>
<dbReference type="EMBL" id="JBHUIW010000014">
    <property type="protein sequence ID" value="MFD2183057.1"/>
    <property type="molecule type" value="Genomic_DNA"/>
</dbReference>
<organism evidence="6 7">
    <name type="scientific">Rhodoplanes azumiensis</name>
    <dbReference type="NCBI Taxonomy" id="1897628"/>
    <lineage>
        <taxon>Bacteria</taxon>
        <taxon>Pseudomonadati</taxon>
        <taxon>Pseudomonadota</taxon>
        <taxon>Alphaproteobacteria</taxon>
        <taxon>Hyphomicrobiales</taxon>
        <taxon>Nitrobacteraceae</taxon>
        <taxon>Rhodoplanes</taxon>
    </lineage>
</organism>
<dbReference type="InterPro" id="IPR004143">
    <property type="entry name" value="BPL_LPL_catalytic"/>
</dbReference>
<keyword evidence="2" id="KW-0092">Biotin</keyword>
<keyword evidence="7" id="KW-1185">Reference proteome</keyword>
<evidence type="ECO:0000256" key="4">
    <source>
        <dbReference type="ARBA" id="ARBA00047846"/>
    </source>
</evidence>
<feature type="domain" description="BPL/LPL catalytic" evidence="5">
    <location>
        <begin position="1"/>
        <end position="181"/>
    </location>
</feature>
<dbReference type="Pfam" id="PF03099">
    <property type="entry name" value="BPL_LplA_LipB"/>
    <property type="match status" value="1"/>
</dbReference>
<protein>
    <recommendedName>
        <fullName evidence="3">biotin--[biotin carboxyl-carrier protein] ligase</fullName>
        <ecNumber evidence="3">6.3.4.15</ecNumber>
    </recommendedName>
</protein>
<evidence type="ECO:0000259" key="5">
    <source>
        <dbReference type="PROSITE" id="PS51733"/>
    </source>
</evidence>
<dbReference type="InterPro" id="IPR045864">
    <property type="entry name" value="aa-tRNA-synth_II/BPL/LPL"/>
</dbReference>
<evidence type="ECO:0000256" key="3">
    <source>
        <dbReference type="ARBA" id="ARBA00024227"/>
    </source>
</evidence>
<reference evidence="7" key="1">
    <citation type="journal article" date="2019" name="Int. J. Syst. Evol. Microbiol.">
        <title>The Global Catalogue of Microorganisms (GCM) 10K type strain sequencing project: providing services to taxonomists for standard genome sequencing and annotation.</title>
        <authorList>
            <consortium name="The Broad Institute Genomics Platform"/>
            <consortium name="The Broad Institute Genome Sequencing Center for Infectious Disease"/>
            <person name="Wu L."/>
            <person name="Ma J."/>
        </authorList>
    </citation>
    <scope>NUCLEOTIDE SEQUENCE [LARGE SCALE GENOMIC DNA]</scope>
    <source>
        <strain evidence="7">CGMCC 1.6774</strain>
    </source>
</reference>
<evidence type="ECO:0000256" key="2">
    <source>
        <dbReference type="ARBA" id="ARBA00023267"/>
    </source>
</evidence>
<proteinExistence type="predicted"/>
<evidence type="ECO:0000313" key="6">
    <source>
        <dbReference type="EMBL" id="MFD2183057.1"/>
    </source>
</evidence>
<dbReference type="InterPro" id="IPR004408">
    <property type="entry name" value="Biotin_CoA_COase_ligase"/>
</dbReference>
<comment type="catalytic activity">
    <reaction evidence="4">
        <text>biotin + L-lysyl-[protein] + ATP = N(6)-biotinyl-L-lysyl-[protein] + AMP + diphosphate + H(+)</text>
        <dbReference type="Rhea" id="RHEA:11756"/>
        <dbReference type="Rhea" id="RHEA-COMP:9752"/>
        <dbReference type="Rhea" id="RHEA-COMP:10505"/>
        <dbReference type="ChEBI" id="CHEBI:15378"/>
        <dbReference type="ChEBI" id="CHEBI:29969"/>
        <dbReference type="ChEBI" id="CHEBI:30616"/>
        <dbReference type="ChEBI" id="CHEBI:33019"/>
        <dbReference type="ChEBI" id="CHEBI:57586"/>
        <dbReference type="ChEBI" id="CHEBI:83144"/>
        <dbReference type="ChEBI" id="CHEBI:456215"/>
        <dbReference type="EC" id="6.3.4.15"/>
    </reaction>
</comment>
<dbReference type="Gene3D" id="2.30.30.100">
    <property type="match status" value="1"/>
</dbReference>
<accession>A0ABW5AKV7</accession>
<comment type="caution">
    <text evidence="6">The sequence shown here is derived from an EMBL/GenBank/DDBJ whole genome shotgun (WGS) entry which is preliminary data.</text>
</comment>
<dbReference type="Pfam" id="PF02237">
    <property type="entry name" value="BPL_C"/>
    <property type="match status" value="1"/>
</dbReference>
<evidence type="ECO:0000256" key="1">
    <source>
        <dbReference type="ARBA" id="ARBA00022598"/>
    </source>
</evidence>
<sequence>MIPVAIDIPHLALDEIDSTNAEALRRARDGEAGPLWITAARQSAGRGRRGRAWTSAPGNLFASLLLADPAPIPEASQISFVAALAVHDAVCAVAPSLASRLALKWPNDLLCGGKKLSGILVEGETRHGLVVVVGIGVNCAHHPDDTLYPTTDLAAEGEPASPQAVFVALAQAMRGRLAEWDASRGFASIRDAWLARGPAPGTPLLVRFGTTETEGRFETIDTHGNLLITGDEGVQTIAAGDVFPLHRPDALPSNRHDA</sequence>
<dbReference type="RefSeq" id="WP_378478226.1">
    <property type="nucleotide sequence ID" value="NZ_JBHUIW010000014.1"/>
</dbReference>
<keyword evidence="1 6" id="KW-0436">Ligase</keyword>
<dbReference type="PROSITE" id="PS51733">
    <property type="entry name" value="BPL_LPL_CATALYTIC"/>
    <property type="match status" value="1"/>
</dbReference>
<dbReference type="NCBIfam" id="TIGR00121">
    <property type="entry name" value="birA_ligase"/>
    <property type="match status" value="1"/>
</dbReference>
<dbReference type="PANTHER" id="PTHR12835">
    <property type="entry name" value="BIOTIN PROTEIN LIGASE"/>
    <property type="match status" value="1"/>
</dbReference>
<dbReference type="Proteomes" id="UP001597314">
    <property type="component" value="Unassembled WGS sequence"/>
</dbReference>
<evidence type="ECO:0000313" key="7">
    <source>
        <dbReference type="Proteomes" id="UP001597314"/>
    </source>
</evidence>
<dbReference type="InterPro" id="IPR003142">
    <property type="entry name" value="BPL_C"/>
</dbReference>
<gene>
    <name evidence="6" type="ORF">ACFSOX_12920</name>
</gene>
<dbReference type="PANTHER" id="PTHR12835:SF5">
    <property type="entry name" value="BIOTIN--PROTEIN LIGASE"/>
    <property type="match status" value="1"/>
</dbReference>
<dbReference type="SUPFAM" id="SSF55681">
    <property type="entry name" value="Class II aaRS and biotin synthetases"/>
    <property type="match status" value="1"/>
</dbReference>
<dbReference type="CDD" id="cd16442">
    <property type="entry name" value="BPL"/>
    <property type="match status" value="1"/>
</dbReference>
<dbReference type="EC" id="6.3.4.15" evidence="3"/>
<dbReference type="Gene3D" id="3.30.930.10">
    <property type="entry name" value="Bira Bifunctional Protein, Domain 2"/>
    <property type="match status" value="1"/>
</dbReference>